<dbReference type="STRING" id="930129.SAMN05216352_101362"/>
<name>A0A1G8CLA5_9BACI</name>
<keyword evidence="5" id="KW-1185">Reference proteome</keyword>
<accession>A0A1G8CLA5</accession>
<dbReference type="AlphaFoldDB" id="A0A1G8CLA5"/>
<dbReference type="GO" id="GO:0046872">
    <property type="term" value="F:metal ion binding"/>
    <property type="evidence" value="ECO:0007669"/>
    <property type="project" value="UniProtKB-KW"/>
</dbReference>
<dbReference type="OrthoDB" id="9797895at2"/>
<dbReference type="GO" id="GO:0016829">
    <property type="term" value="F:lyase activity"/>
    <property type="evidence" value="ECO:0007669"/>
    <property type="project" value="UniProtKB-KW"/>
</dbReference>
<dbReference type="CDD" id="cd03414">
    <property type="entry name" value="CbiX_SirB_C"/>
    <property type="match status" value="1"/>
</dbReference>
<protein>
    <submittedName>
        <fullName evidence="4">Sirohydrochlorin cobaltochelatase</fullName>
    </submittedName>
</protein>
<evidence type="ECO:0000256" key="2">
    <source>
        <dbReference type="ARBA" id="ARBA00023239"/>
    </source>
</evidence>
<reference evidence="4 5" key="1">
    <citation type="submission" date="2016-10" db="EMBL/GenBank/DDBJ databases">
        <authorList>
            <person name="de Groot N.N."/>
        </authorList>
    </citation>
    <scope>NUCLEOTIDE SEQUENCE [LARGE SCALE GENOMIC DNA]</scope>
    <source>
        <strain evidence="5">P4B,CCM 7963,CECT 7998,DSM 25260,IBRC-M 10614,KCTC 13821</strain>
    </source>
</reference>
<dbReference type="InterPro" id="IPR002762">
    <property type="entry name" value="CbiX-like"/>
</dbReference>
<feature type="compositionally biased region" description="Basic and acidic residues" evidence="3">
    <location>
        <begin position="278"/>
        <end position="300"/>
    </location>
</feature>
<dbReference type="PANTHER" id="PTHR33542:SF3">
    <property type="entry name" value="SIROHYDROCHLORIN FERROCHELATASE, CHLOROPLASTIC"/>
    <property type="match status" value="1"/>
</dbReference>
<organism evidence="4 5">
    <name type="scientific">Alteribacillus bidgolensis</name>
    <dbReference type="NCBI Taxonomy" id="930129"/>
    <lineage>
        <taxon>Bacteria</taxon>
        <taxon>Bacillati</taxon>
        <taxon>Bacillota</taxon>
        <taxon>Bacilli</taxon>
        <taxon>Bacillales</taxon>
        <taxon>Bacillaceae</taxon>
        <taxon>Alteribacillus</taxon>
    </lineage>
</organism>
<dbReference type="SUPFAM" id="SSF53800">
    <property type="entry name" value="Chelatase"/>
    <property type="match status" value="1"/>
</dbReference>
<feature type="region of interest" description="Disordered" evidence="3">
    <location>
        <begin position="272"/>
        <end position="300"/>
    </location>
</feature>
<dbReference type="InterPro" id="IPR050963">
    <property type="entry name" value="Sirohydro_Cobaltochel/CbiX"/>
</dbReference>
<keyword evidence="1" id="KW-0479">Metal-binding</keyword>
<dbReference type="EMBL" id="FNDU01000001">
    <property type="protein sequence ID" value="SDH46166.1"/>
    <property type="molecule type" value="Genomic_DNA"/>
</dbReference>
<dbReference type="Proteomes" id="UP000199017">
    <property type="component" value="Unassembled WGS sequence"/>
</dbReference>
<keyword evidence="2" id="KW-0456">Lyase</keyword>
<evidence type="ECO:0000256" key="3">
    <source>
        <dbReference type="SAM" id="MobiDB-lite"/>
    </source>
</evidence>
<dbReference type="Gene3D" id="3.40.50.1400">
    <property type="match status" value="2"/>
</dbReference>
<evidence type="ECO:0000313" key="5">
    <source>
        <dbReference type="Proteomes" id="UP000199017"/>
    </source>
</evidence>
<gene>
    <name evidence="4" type="ORF">SAMN05216352_101362</name>
</gene>
<sequence length="300" mass="33685">MKAVLFIGHGSRKREGNENILSFVEKVKQTIDVPIVETGFLEFAAPTISDGIDACVKRGADNVALVPIMFFPAGHSKIHIPHAMDEAKEKYPNVRFTYGRPIGIHPEMVNILQEKLADETMLPEEGDADTAVLLVGRGSSDADANSELFKLSRLLTEKLDHQVVEISYIGVTKPTVEEGVNRLSRLGAKRIIMVPYFFFSGILVDRMDEKLSAFETEYPGLDFSMTKPIGFHPRLEIILEERAKEALQGNASLNCDMCQYRLFAVEHMGIDHHHHHDHDHPHSHNEDKEEAVQTVKGERP</sequence>
<evidence type="ECO:0000313" key="4">
    <source>
        <dbReference type="EMBL" id="SDH46166.1"/>
    </source>
</evidence>
<dbReference type="Pfam" id="PF01903">
    <property type="entry name" value="CbiX"/>
    <property type="match status" value="2"/>
</dbReference>
<proteinExistence type="predicted"/>
<dbReference type="PANTHER" id="PTHR33542">
    <property type="entry name" value="SIROHYDROCHLORIN FERROCHELATASE, CHLOROPLASTIC"/>
    <property type="match status" value="1"/>
</dbReference>
<dbReference type="RefSeq" id="WP_091580029.1">
    <property type="nucleotide sequence ID" value="NZ_FNDU01000001.1"/>
</dbReference>
<evidence type="ECO:0000256" key="1">
    <source>
        <dbReference type="ARBA" id="ARBA00022723"/>
    </source>
</evidence>
<dbReference type="CDD" id="cd03416">
    <property type="entry name" value="CbiX_SirB_N"/>
    <property type="match status" value="1"/>
</dbReference>